<evidence type="ECO:0008006" key="3">
    <source>
        <dbReference type="Google" id="ProtNLM"/>
    </source>
</evidence>
<name>A0AAV4EWN4_9GAST</name>
<dbReference type="Proteomes" id="UP000762676">
    <property type="component" value="Unassembled WGS sequence"/>
</dbReference>
<organism evidence="1 2">
    <name type="scientific">Elysia marginata</name>
    <dbReference type="NCBI Taxonomy" id="1093978"/>
    <lineage>
        <taxon>Eukaryota</taxon>
        <taxon>Metazoa</taxon>
        <taxon>Spiralia</taxon>
        <taxon>Lophotrochozoa</taxon>
        <taxon>Mollusca</taxon>
        <taxon>Gastropoda</taxon>
        <taxon>Heterobranchia</taxon>
        <taxon>Euthyneura</taxon>
        <taxon>Panpulmonata</taxon>
        <taxon>Sacoglossa</taxon>
        <taxon>Placobranchoidea</taxon>
        <taxon>Plakobranchidae</taxon>
        <taxon>Elysia</taxon>
    </lineage>
</organism>
<evidence type="ECO:0000313" key="1">
    <source>
        <dbReference type="EMBL" id="GFR65109.1"/>
    </source>
</evidence>
<proteinExistence type="predicted"/>
<keyword evidence="2" id="KW-1185">Reference proteome</keyword>
<accession>A0AAV4EWN4</accession>
<comment type="caution">
    <text evidence="1">The sequence shown here is derived from an EMBL/GenBank/DDBJ whole genome shotgun (WGS) entry which is preliminary data.</text>
</comment>
<sequence length="92" mass="10106">MFLLSGSGNGGSAAGHVVRYVLYTSTTRTLTWVFPSSPDCLVHCMESSGDVQAVSISNIIILQRPKKKWTYCAPRDFLLKTNAMTIVLCPPR</sequence>
<gene>
    <name evidence="1" type="ORF">ElyMa_000197100</name>
</gene>
<reference evidence="1 2" key="1">
    <citation type="journal article" date="2021" name="Elife">
        <title>Chloroplast acquisition without the gene transfer in kleptoplastic sea slugs, Plakobranchus ocellatus.</title>
        <authorList>
            <person name="Maeda T."/>
            <person name="Takahashi S."/>
            <person name="Yoshida T."/>
            <person name="Shimamura S."/>
            <person name="Takaki Y."/>
            <person name="Nagai Y."/>
            <person name="Toyoda A."/>
            <person name="Suzuki Y."/>
            <person name="Arimoto A."/>
            <person name="Ishii H."/>
            <person name="Satoh N."/>
            <person name="Nishiyama T."/>
            <person name="Hasebe M."/>
            <person name="Maruyama T."/>
            <person name="Minagawa J."/>
            <person name="Obokata J."/>
            <person name="Shigenobu S."/>
        </authorList>
    </citation>
    <scope>NUCLEOTIDE SEQUENCE [LARGE SCALE GENOMIC DNA]</scope>
</reference>
<dbReference type="AlphaFoldDB" id="A0AAV4EWN4"/>
<dbReference type="EMBL" id="BMAT01000369">
    <property type="protein sequence ID" value="GFR65109.1"/>
    <property type="molecule type" value="Genomic_DNA"/>
</dbReference>
<evidence type="ECO:0000313" key="2">
    <source>
        <dbReference type="Proteomes" id="UP000762676"/>
    </source>
</evidence>
<protein>
    <recommendedName>
        <fullName evidence="3">Secreted protein</fullName>
    </recommendedName>
</protein>